<evidence type="ECO:0008006" key="4">
    <source>
        <dbReference type="Google" id="ProtNLM"/>
    </source>
</evidence>
<sequence>MNCQQIEIFFRENPGLALPPQAQSHIRECPDCRALVSGQSELESLLRSQPSAELPPYFQAKLWARINRAEARPKFFLLQPARLSLAASALMIIAILLLFLRAPAPENVFAPQAVIQNPNPRAVPGNVPGRLKKNIAAVAPTAGEPCQIYPVWPGDRDVAESRDINIVASFYPAAQGRDHIKVTIDGQPLASTQYQIKEDYLTIAPQSLAPGQHVVLVSLTDPAGREANKSWSFYLLEERS</sequence>
<keyword evidence="1" id="KW-0812">Transmembrane</keyword>
<dbReference type="EMBL" id="JACQXR010000076">
    <property type="protein sequence ID" value="MBI4726739.1"/>
    <property type="molecule type" value="Genomic_DNA"/>
</dbReference>
<organism evidence="2 3">
    <name type="scientific">candidate division TA06 bacterium</name>
    <dbReference type="NCBI Taxonomy" id="2250710"/>
    <lineage>
        <taxon>Bacteria</taxon>
        <taxon>Bacteria division TA06</taxon>
    </lineage>
</organism>
<accession>A0A933MJJ8</accession>
<comment type="caution">
    <text evidence="2">The sequence shown here is derived from an EMBL/GenBank/DDBJ whole genome shotgun (WGS) entry which is preliminary data.</text>
</comment>
<dbReference type="Proteomes" id="UP000736328">
    <property type="component" value="Unassembled WGS sequence"/>
</dbReference>
<feature type="transmembrane region" description="Helical" evidence="1">
    <location>
        <begin position="75"/>
        <end position="100"/>
    </location>
</feature>
<evidence type="ECO:0000313" key="3">
    <source>
        <dbReference type="Proteomes" id="UP000736328"/>
    </source>
</evidence>
<name>A0A933MJJ8_UNCT6</name>
<evidence type="ECO:0000256" key="1">
    <source>
        <dbReference type="SAM" id="Phobius"/>
    </source>
</evidence>
<protein>
    <recommendedName>
        <fullName evidence="4">Zinc-finger domain-containing protein</fullName>
    </recommendedName>
</protein>
<gene>
    <name evidence="2" type="ORF">HY768_05890</name>
</gene>
<proteinExistence type="predicted"/>
<reference evidence="2" key="1">
    <citation type="submission" date="2020-07" db="EMBL/GenBank/DDBJ databases">
        <title>Huge and variable diversity of episymbiotic CPR bacteria and DPANN archaea in groundwater ecosystems.</title>
        <authorList>
            <person name="He C.Y."/>
            <person name="Keren R."/>
            <person name="Whittaker M."/>
            <person name="Farag I.F."/>
            <person name="Doudna J."/>
            <person name="Cate J.H.D."/>
            <person name="Banfield J.F."/>
        </authorList>
    </citation>
    <scope>NUCLEOTIDE SEQUENCE</scope>
    <source>
        <strain evidence="2">NC_groundwater_1520_Pr4_B-0.1um_53_5</strain>
    </source>
</reference>
<keyword evidence="1" id="KW-0472">Membrane</keyword>
<keyword evidence="1" id="KW-1133">Transmembrane helix</keyword>
<dbReference type="AlphaFoldDB" id="A0A933MJJ8"/>
<evidence type="ECO:0000313" key="2">
    <source>
        <dbReference type="EMBL" id="MBI4726739.1"/>
    </source>
</evidence>